<feature type="domain" description="DUF7092" evidence="8">
    <location>
        <begin position="3"/>
        <end position="78"/>
    </location>
</feature>
<reference evidence="9 10" key="1">
    <citation type="submission" date="2019-04" db="EMBL/GenBank/DDBJ databases">
        <authorList>
            <person name="Grouzdev D.S."/>
            <person name="Nazina T.N."/>
        </authorList>
    </citation>
    <scope>NUCLEOTIDE SEQUENCE [LARGE SCALE GENOMIC DNA]</scope>
    <source>
        <strain evidence="9 10">SHC 3-19</strain>
    </source>
</reference>
<dbReference type="InterPro" id="IPR001915">
    <property type="entry name" value="Peptidase_M48"/>
</dbReference>
<dbReference type="Proteomes" id="UP000308508">
    <property type="component" value="Unassembled WGS sequence"/>
</dbReference>
<evidence type="ECO:0000256" key="5">
    <source>
        <dbReference type="ARBA" id="ARBA00023049"/>
    </source>
</evidence>
<comment type="cofactor">
    <cofactor evidence="6">
        <name>Zn(2+)</name>
        <dbReference type="ChEBI" id="CHEBI:29105"/>
    </cofactor>
    <text evidence="6">Binds 1 zinc ion per subunit.</text>
</comment>
<dbReference type="Pfam" id="PF01435">
    <property type="entry name" value="Peptidase_M48"/>
    <property type="match status" value="1"/>
</dbReference>
<keyword evidence="2" id="KW-0479">Metal-binding</keyword>
<evidence type="ECO:0000256" key="3">
    <source>
        <dbReference type="ARBA" id="ARBA00022801"/>
    </source>
</evidence>
<dbReference type="AlphaFoldDB" id="A0A5R9PFS9"/>
<evidence type="ECO:0000313" key="9">
    <source>
        <dbReference type="EMBL" id="TLX21460.1"/>
    </source>
</evidence>
<keyword evidence="10" id="KW-1185">Reference proteome</keyword>
<feature type="domain" description="Peptidase M48" evidence="7">
    <location>
        <begin position="159"/>
        <end position="336"/>
    </location>
</feature>
<keyword evidence="3 6" id="KW-0378">Hydrolase</keyword>
<dbReference type="GO" id="GO:0016020">
    <property type="term" value="C:membrane"/>
    <property type="evidence" value="ECO:0007669"/>
    <property type="project" value="TreeGrafter"/>
</dbReference>
<evidence type="ECO:0000256" key="2">
    <source>
        <dbReference type="ARBA" id="ARBA00022723"/>
    </source>
</evidence>
<dbReference type="STRING" id="1123377.GCA_000423885_01112"/>
<dbReference type="PANTHER" id="PTHR22726">
    <property type="entry name" value="METALLOENDOPEPTIDASE OMA1"/>
    <property type="match status" value="1"/>
</dbReference>
<dbReference type="CDD" id="cd07332">
    <property type="entry name" value="M48C_Oma1_like"/>
    <property type="match status" value="1"/>
</dbReference>
<evidence type="ECO:0000313" key="10">
    <source>
        <dbReference type="Proteomes" id="UP000308508"/>
    </source>
</evidence>
<evidence type="ECO:0000256" key="4">
    <source>
        <dbReference type="ARBA" id="ARBA00022833"/>
    </source>
</evidence>
<evidence type="ECO:0000256" key="6">
    <source>
        <dbReference type="RuleBase" id="RU003983"/>
    </source>
</evidence>
<name>A0A5R9PFS9_9GAMM</name>
<dbReference type="EMBL" id="SROY01000003">
    <property type="protein sequence ID" value="TLX21460.1"/>
    <property type="molecule type" value="Genomic_DNA"/>
</dbReference>
<comment type="similarity">
    <text evidence="6">Belongs to the peptidase M48 family.</text>
</comment>
<dbReference type="Gene3D" id="3.30.2010.10">
    <property type="entry name" value="Metalloproteases ('zincins'), catalytic domain"/>
    <property type="match status" value="1"/>
</dbReference>
<evidence type="ECO:0000256" key="1">
    <source>
        <dbReference type="ARBA" id="ARBA00022670"/>
    </source>
</evidence>
<proteinExistence type="inferred from homology"/>
<evidence type="ECO:0000259" key="8">
    <source>
        <dbReference type="Pfam" id="PF23368"/>
    </source>
</evidence>
<dbReference type="InterPro" id="IPR051156">
    <property type="entry name" value="Mito/Outer_Membr_Metalloprot"/>
</dbReference>
<protein>
    <submittedName>
        <fullName evidence="9">M48 family metallopeptidase</fullName>
    </submittedName>
</protein>
<comment type="caution">
    <text evidence="9">The sequence shown here is derived from an EMBL/GenBank/DDBJ whole genome shotgun (WGS) entry which is preliminary data.</text>
</comment>
<dbReference type="GO" id="GO:0046872">
    <property type="term" value="F:metal ion binding"/>
    <property type="evidence" value="ECO:0007669"/>
    <property type="project" value="UniProtKB-KW"/>
</dbReference>
<evidence type="ECO:0000259" key="7">
    <source>
        <dbReference type="Pfam" id="PF01435"/>
    </source>
</evidence>
<dbReference type="GO" id="GO:0051603">
    <property type="term" value="P:proteolysis involved in protein catabolic process"/>
    <property type="evidence" value="ECO:0007669"/>
    <property type="project" value="TreeGrafter"/>
</dbReference>
<dbReference type="RefSeq" id="WP_138348744.1">
    <property type="nucleotide sequence ID" value="NZ_SROY01000003.1"/>
</dbReference>
<keyword evidence="5 6" id="KW-0482">Metalloprotease</keyword>
<dbReference type="GO" id="GO:0004222">
    <property type="term" value="F:metalloendopeptidase activity"/>
    <property type="evidence" value="ECO:0007669"/>
    <property type="project" value="InterPro"/>
</dbReference>
<gene>
    <name evidence="9" type="ORF">E5S66_07955</name>
</gene>
<accession>A0A5R9PFS9</accession>
<dbReference type="Pfam" id="PF23368">
    <property type="entry name" value="DUF7092"/>
    <property type="match status" value="1"/>
</dbReference>
<sequence length="346" mass="37679">MALAAHCYDGQSSRMRAARLDCADGFLQLAFEDGQLQQWPLEAVRIRPRLGNTPRLLQLPDGGRVEVADSPELERWFPDGGGRIEGWADWLERRRSAILGSALLVLAATVLFLRHGMPWLAREAAERMPPVVERHVSEQVVALLDRLHFEPSQVPAARRATLEQRFLQLVRGEPRSAQMRIVFVDAARIGANAFALPDGRIFVTDQLLELAGSDDEVLAVLAHEAGHHVHRHGMRSALEQSSVFVIAGLLFGDASGSSLAVSIPVTLLGSGFSRGHEREADAYAFDLLRRHGQSPKAFASMMRRLSAQVPEALEQGPIGYLSTHPPSPERIAAAEQAAVAAGAASP</sequence>
<keyword evidence="1 6" id="KW-0645">Protease</keyword>
<keyword evidence="4 6" id="KW-0862">Zinc</keyword>
<dbReference type="InterPro" id="IPR055518">
    <property type="entry name" value="DUF7092"/>
</dbReference>
<organism evidence="9 10">
    <name type="scientific">Thermomonas fusca</name>
    <dbReference type="NCBI Taxonomy" id="215690"/>
    <lineage>
        <taxon>Bacteria</taxon>
        <taxon>Pseudomonadati</taxon>
        <taxon>Pseudomonadota</taxon>
        <taxon>Gammaproteobacteria</taxon>
        <taxon>Lysobacterales</taxon>
        <taxon>Lysobacteraceae</taxon>
        <taxon>Thermomonas</taxon>
    </lineage>
</organism>
<dbReference type="PANTHER" id="PTHR22726:SF1">
    <property type="entry name" value="METALLOENDOPEPTIDASE OMA1, MITOCHONDRIAL"/>
    <property type="match status" value="1"/>
</dbReference>